<keyword evidence="6 7" id="KW-0119">Carbohydrate metabolism</keyword>
<dbReference type="GO" id="GO:0005829">
    <property type="term" value="C:cytosol"/>
    <property type="evidence" value="ECO:0007669"/>
    <property type="project" value="TreeGrafter"/>
</dbReference>
<organism evidence="9 10">
    <name type="scientific">Candidatus Jacksonbacteria bacterium RIFCSPLOWO2_02_FULL_44_20</name>
    <dbReference type="NCBI Taxonomy" id="1798460"/>
    <lineage>
        <taxon>Bacteria</taxon>
        <taxon>Candidatus Jacksoniibacteriota</taxon>
    </lineage>
</organism>
<evidence type="ECO:0000256" key="6">
    <source>
        <dbReference type="ARBA" id="ARBA00023277"/>
    </source>
</evidence>
<evidence type="ECO:0000313" key="10">
    <source>
        <dbReference type="Proteomes" id="UP000178315"/>
    </source>
</evidence>
<dbReference type="Proteomes" id="UP000178315">
    <property type="component" value="Unassembled WGS sequence"/>
</dbReference>
<gene>
    <name evidence="9" type="ORF">A3H61_04175</name>
</gene>
<dbReference type="EMBL" id="MHJU01000019">
    <property type="protein sequence ID" value="OGY72997.1"/>
    <property type="molecule type" value="Genomic_DNA"/>
</dbReference>
<dbReference type="PANTHER" id="PTHR30447:SF0">
    <property type="entry name" value="FRUCTOSE-1,6-BISPHOSPHATASE 1 CLASS 2-RELATED"/>
    <property type="match status" value="1"/>
</dbReference>
<reference evidence="9 10" key="1">
    <citation type="journal article" date="2016" name="Nat. Commun.">
        <title>Thousands of microbial genomes shed light on interconnected biogeochemical processes in an aquifer system.</title>
        <authorList>
            <person name="Anantharaman K."/>
            <person name="Brown C.T."/>
            <person name="Hug L.A."/>
            <person name="Sharon I."/>
            <person name="Castelle C.J."/>
            <person name="Probst A.J."/>
            <person name="Thomas B.C."/>
            <person name="Singh A."/>
            <person name="Wilkins M.J."/>
            <person name="Karaoz U."/>
            <person name="Brodie E.L."/>
            <person name="Williams K.H."/>
            <person name="Hubbard S.S."/>
            <person name="Banfield J.F."/>
        </authorList>
    </citation>
    <scope>NUCLEOTIDE SEQUENCE [LARGE SCALE GENOMIC DNA]</scope>
</reference>
<evidence type="ECO:0000256" key="8">
    <source>
        <dbReference type="PIRSR" id="PIRSR004532-1"/>
    </source>
</evidence>
<evidence type="ECO:0000313" key="9">
    <source>
        <dbReference type="EMBL" id="OGY72997.1"/>
    </source>
</evidence>
<dbReference type="GO" id="GO:0006094">
    <property type="term" value="P:gluconeogenesis"/>
    <property type="evidence" value="ECO:0007669"/>
    <property type="project" value="InterPro"/>
</dbReference>
<dbReference type="GO" id="GO:0030388">
    <property type="term" value="P:fructose 1,6-bisphosphate metabolic process"/>
    <property type="evidence" value="ECO:0007669"/>
    <property type="project" value="TreeGrafter"/>
</dbReference>
<protein>
    <recommendedName>
        <fullName evidence="7">Fructose-1,6-bisphosphatase</fullName>
    </recommendedName>
</protein>
<dbReference type="SUPFAM" id="SSF56655">
    <property type="entry name" value="Carbohydrate phosphatase"/>
    <property type="match status" value="1"/>
</dbReference>
<evidence type="ECO:0000256" key="3">
    <source>
        <dbReference type="ARBA" id="ARBA00022723"/>
    </source>
</evidence>
<keyword evidence="5 8" id="KW-0464">Manganese</keyword>
<comment type="catalytic activity">
    <reaction evidence="1">
        <text>beta-D-fructose 1,6-bisphosphate + H2O = beta-D-fructose 6-phosphate + phosphate</text>
        <dbReference type="Rhea" id="RHEA:11064"/>
        <dbReference type="ChEBI" id="CHEBI:15377"/>
        <dbReference type="ChEBI" id="CHEBI:32966"/>
        <dbReference type="ChEBI" id="CHEBI:43474"/>
        <dbReference type="ChEBI" id="CHEBI:57634"/>
        <dbReference type="EC" id="3.1.3.11"/>
    </reaction>
</comment>
<feature type="binding site" evidence="8">
    <location>
        <position position="87"/>
    </location>
    <ligand>
        <name>Mn(2+)</name>
        <dbReference type="ChEBI" id="CHEBI:29035"/>
        <label>2</label>
    </ligand>
</feature>
<dbReference type="PIRSF" id="PIRSF004532">
    <property type="entry name" value="GlpX"/>
    <property type="match status" value="1"/>
</dbReference>
<dbReference type="Gene3D" id="3.40.190.90">
    <property type="match status" value="1"/>
</dbReference>
<comment type="similarity">
    <text evidence="2 7">Belongs to the FBPase class 2 family.</text>
</comment>
<feature type="binding site" evidence="8">
    <location>
        <position position="57"/>
    </location>
    <ligand>
        <name>Mn(2+)</name>
        <dbReference type="ChEBI" id="CHEBI:29035"/>
        <label>1</label>
    </ligand>
</feature>
<dbReference type="AlphaFoldDB" id="A0A1G2AAD6"/>
<dbReference type="Pfam" id="PF03320">
    <property type="entry name" value="FBPase_glpX"/>
    <property type="match status" value="1"/>
</dbReference>
<dbReference type="GO" id="GO:0046872">
    <property type="term" value="F:metal ion binding"/>
    <property type="evidence" value="ECO:0007669"/>
    <property type="project" value="UniProtKB-KW"/>
</dbReference>
<feature type="binding site" evidence="8">
    <location>
        <position position="90"/>
    </location>
    <ligand>
        <name>Mn(2+)</name>
        <dbReference type="ChEBI" id="CHEBI:29035"/>
        <label>2</label>
    </ligand>
</feature>
<dbReference type="GO" id="GO:0006071">
    <property type="term" value="P:glycerol metabolic process"/>
    <property type="evidence" value="ECO:0007669"/>
    <property type="project" value="InterPro"/>
</dbReference>
<dbReference type="PANTHER" id="PTHR30447">
    <property type="entry name" value="FRUCTOSE-1,6-BISPHOSPHATASE CLASS 2"/>
    <property type="match status" value="1"/>
</dbReference>
<feature type="binding site" evidence="8">
    <location>
        <position position="215"/>
    </location>
    <ligand>
        <name>Mn(2+)</name>
        <dbReference type="ChEBI" id="CHEBI:29035"/>
        <label>2</label>
    </ligand>
</feature>
<evidence type="ECO:0000256" key="2">
    <source>
        <dbReference type="ARBA" id="ARBA00008989"/>
    </source>
</evidence>
<keyword evidence="3 8" id="KW-0479">Metal-binding</keyword>
<dbReference type="Gene3D" id="3.30.540.10">
    <property type="entry name" value="Fructose-1,6-Bisphosphatase, subunit A, domain 1"/>
    <property type="match status" value="1"/>
</dbReference>
<dbReference type="InterPro" id="IPR004464">
    <property type="entry name" value="FBPase_class-2/SBPase"/>
</dbReference>
<dbReference type="NCBIfam" id="TIGR00330">
    <property type="entry name" value="glpX"/>
    <property type="match status" value="1"/>
</dbReference>
<comment type="cofactor">
    <cofactor evidence="8">
        <name>Mn(2+)</name>
        <dbReference type="ChEBI" id="CHEBI:29035"/>
    </cofactor>
</comment>
<feature type="binding site" evidence="8">
    <location>
        <position position="33"/>
    </location>
    <ligand>
        <name>Mn(2+)</name>
        <dbReference type="ChEBI" id="CHEBI:29035"/>
        <label>1</label>
    </ligand>
</feature>
<evidence type="ECO:0000256" key="1">
    <source>
        <dbReference type="ARBA" id="ARBA00001273"/>
    </source>
</evidence>
<comment type="caution">
    <text evidence="9">The sequence shown here is derived from an EMBL/GenBank/DDBJ whole genome shotgun (WGS) entry which is preliminary data.</text>
</comment>
<keyword evidence="4" id="KW-0378">Hydrolase</keyword>
<dbReference type="CDD" id="cd01516">
    <property type="entry name" value="FBPase_glpX"/>
    <property type="match status" value="1"/>
</dbReference>
<accession>A0A1G2AAD6</accession>
<sequence>MDRNLALEFVRVTESAAIAASKWLGRGDKKAADHAAVTAMRNGFNSISFRGTVVIGEGEKDHAPMLYIGEQLGIPENGAPEFDIAVDPLEGTTLTAEGRPGAISVIAFGPKGTLFNPPGTYMDQLSVGKSGRGKINILDPLEENIRRVAGACNKKLSEFTVAILLRDRNQLYIDEARRIGCRVVLFDHGTVAHGLAPAIAHWDIDMMAGIGGAPEAVITAAGIKCLGGDMQAVLKPHAEIFKAQALARGMSLDKIYTLNELVAGDALFVATGVSPSPILRGVSFGENEIVTHSIVMRSETKVHRLIESHYSE</sequence>
<evidence type="ECO:0000256" key="7">
    <source>
        <dbReference type="PIRNR" id="PIRNR004532"/>
    </source>
</evidence>
<evidence type="ECO:0000256" key="4">
    <source>
        <dbReference type="ARBA" id="ARBA00022801"/>
    </source>
</evidence>
<proteinExistence type="inferred from homology"/>
<dbReference type="GO" id="GO:0042132">
    <property type="term" value="F:fructose 1,6-bisphosphate 1-phosphatase activity"/>
    <property type="evidence" value="ECO:0007669"/>
    <property type="project" value="UniProtKB-EC"/>
</dbReference>
<evidence type="ECO:0000256" key="5">
    <source>
        <dbReference type="ARBA" id="ARBA00023211"/>
    </source>
</evidence>
<name>A0A1G2AAD6_9BACT</name>